<evidence type="ECO:0000313" key="7">
    <source>
        <dbReference type="Proteomes" id="UP000806542"/>
    </source>
</evidence>
<evidence type="ECO:0000256" key="2">
    <source>
        <dbReference type="ARBA" id="ARBA00023239"/>
    </source>
</evidence>
<keyword evidence="2" id="KW-0456">Lyase</keyword>
<dbReference type="PANTHER" id="PTHR43641">
    <property type="entry name" value="FORMATE ACETYLTRANSFERASE 3-RELATED"/>
    <property type="match status" value="1"/>
</dbReference>
<evidence type="ECO:0000256" key="3">
    <source>
        <dbReference type="PROSITE-ProRule" id="PRU00493"/>
    </source>
</evidence>
<dbReference type="PANTHER" id="PTHR43641:SF2">
    <property type="entry name" value="DEHYDRATASE YBIW-RELATED"/>
    <property type="match status" value="1"/>
</dbReference>
<dbReference type="SUPFAM" id="SSF51998">
    <property type="entry name" value="PFL-like glycyl radical enzymes"/>
    <property type="match status" value="1"/>
</dbReference>
<accession>A0A9D5R948</accession>
<name>A0A9D5R948_9FIRM</name>
<dbReference type="Pfam" id="PF02901">
    <property type="entry name" value="PFL-like"/>
    <property type="match status" value="1"/>
</dbReference>
<proteinExistence type="predicted"/>
<dbReference type="GO" id="GO:0005829">
    <property type="term" value="C:cytosol"/>
    <property type="evidence" value="ECO:0007669"/>
    <property type="project" value="TreeGrafter"/>
</dbReference>
<protein>
    <submittedName>
        <fullName evidence="6">DUF3029 family protein</fullName>
    </submittedName>
</protein>
<dbReference type="EMBL" id="JADCKB010000020">
    <property type="protein sequence ID" value="MBE5040690.1"/>
    <property type="molecule type" value="Genomic_DNA"/>
</dbReference>
<evidence type="ECO:0000259" key="4">
    <source>
        <dbReference type="PROSITE" id="PS51149"/>
    </source>
</evidence>
<dbReference type="PROSITE" id="PS51149">
    <property type="entry name" value="GLY_RADICAL_2"/>
    <property type="match status" value="1"/>
</dbReference>
<evidence type="ECO:0000256" key="1">
    <source>
        <dbReference type="ARBA" id="ARBA00022818"/>
    </source>
</evidence>
<feature type="modified residue" description="Glycine radical" evidence="3">
    <location>
        <position position="662"/>
    </location>
</feature>
<feature type="domain" description="PFL" evidence="5">
    <location>
        <begin position="1"/>
        <end position="561"/>
    </location>
</feature>
<reference evidence="6" key="1">
    <citation type="submission" date="2020-10" db="EMBL/GenBank/DDBJ databases">
        <title>ChiBAC.</title>
        <authorList>
            <person name="Zenner C."/>
            <person name="Hitch T.C.A."/>
            <person name="Clavel T."/>
        </authorList>
    </citation>
    <scope>NUCLEOTIDE SEQUENCE</scope>
    <source>
        <strain evidence="6">DSM 107454</strain>
    </source>
</reference>
<dbReference type="AlphaFoldDB" id="A0A9D5R948"/>
<keyword evidence="7" id="KW-1185">Reference proteome</keyword>
<organism evidence="6 7">
    <name type="scientific">Ructibacterium gallinarum</name>
    <dbReference type="NCBI Taxonomy" id="2779355"/>
    <lineage>
        <taxon>Bacteria</taxon>
        <taxon>Bacillati</taxon>
        <taxon>Bacillota</taxon>
        <taxon>Clostridia</taxon>
        <taxon>Eubacteriales</taxon>
        <taxon>Oscillospiraceae</taxon>
        <taxon>Ructibacterium</taxon>
    </lineage>
</organism>
<dbReference type="PROSITE" id="PS51554">
    <property type="entry name" value="PFL"/>
    <property type="match status" value="1"/>
</dbReference>
<evidence type="ECO:0000313" key="6">
    <source>
        <dbReference type="EMBL" id="MBE5040690.1"/>
    </source>
</evidence>
<evidence type="ECO:0000259" key="5">
    <source>
        <dbReference type="PROSITE" id="PS51554"/>
    </source>
</evidence>
<gene>
    <name evidence="6" type="ORF">INF28_09475</name>
</gene>
<keyword evidence="1 3" id="KW-0556">Organic radical</keyword>
<dbReference type="InterPro" id="IPR051215">
    <property type="entry name" value="GRE"/>
</dbReference>
<feature type="domain" description="Glycine radical" evidence="4">
    <location>
        <begin position="568"/>
        <end position="687"/>
    </location>
</feature>
<dbReference type="GO" id="GO:0016829">
    <property type="term" value="F:lyase activity"/>
    <property type="evidence" value="ECO:0007669"/>
    <property type="project" value="UniProtKB-KW"/>
</dbReference>
<dbReference type="InterPro" id="IPR001150">
    <property type="entry name" value="Gly_radical"/>
</dbReference>
<dbReference type="Pfam" id="PF01228">
    <property type="entry name" value="Gly_radical"/>
    <property type="match status" value="1"/>
</dbReference>
<comment type="caution">
    <text evidence="6">The sequence shown here is derived from an EMBL/GenBank/DDBJ whole genome shotgun (WGS) entry which is preliminary data.</text>
</comment>
<dbReference type="Proteomes" id="UP000806542">
    <property type="component" value="Unassembled WGS sequence"/>
</dbReference>
<dbReference type="InterPro" id="IPR004184">
    <property type="entry name" value="PFL_dom"/>
</dbReference>
<dbReference type="Gene3D" id="3.20.70.20">
    <property type="match status" value="1"/>
</dbReference>
<sequence length="687" mass="78553">MALCDSSVEFFVRMNNYNDLNAMTPAKRFAKKFRLELESLDLEIKNDDEIIGWFKFGNECSDRILFDDEKIDEHTKGIMNMPEIFGSKTNVDKGHTLVDYGFILNNGLVAYENKINEKIKNYPEDEYLAAMKDTLRSIRCFMERMASLIDERMSQCNSEDVKMSAMRDMIKKVPYYPADTFREAVQSVWIIHFLLPLAENAWYSISLGKFDEYMYPFYANSLKNGMTQDEAKKIIHNLYRLLNSYADGACMLNIGGDTYNELSELIIECQKEFSMPAPILGVRIDRNTPERIWNMLIDEKLFSMGQPTFYGEEACKKALREKSVSEKETDNFSNNSCMGISIPAEEFNSMWGCVFMVPAALEAALNTGLLLRHGCEIRVPNIEVPENTDEVFANFEKCVKYLMDICVRSYEVKAELSEKTDPDCFVSILTKGCIEKRCDRISGAKYHNVTVECMGMANAADGICAIDKLVFRDKKYTLEEINQAVKSDFIEYKEIKDDLQSCMKYGENSGADEYAVKTAEIMQRIIRNYNHDNLYFLPSLHTLDHNVMYGKTWGASYDGRSAGKPFAKNAGPSNEVRKSDPTSMVLSAIKLPQYKFFGGQPIDVNFQTDLVRNHKKEISSLIKVYLENGGLQFQVNSLSSKLLREAISSPEKYSNLVVRIGGFSIYFNSLSIESKKEFAERFEKEGF</sequence>